<organism evidence="4 5">
    <name type="scientific">Hymenobacter tibetensis</name>
    <dbReference type="NCBI Taxonomy" id="497967"/>
    <lineage>
        <taxon>Bacteria</taxon>
        <taxon>Pseudomonadati</taxon>
        <taxon>Bacteroidota</taxon>
        <taxon>Cytophagia</taxon>
        <taxon>Cytophagales</taxon>
        <taxon>Hymenobacteraceae</taxon>
        <taxon>Hymenobacter</taxon>
    </lineage>
</organism>
<accession>A0ABY4D1T1</accession>
<protein>
    <submittedName>
        <fullName evidence="4">4'-phosphopantetheinyl transferase superfamily protein</fullName>
    </submittedName>
</protein>
<dbReference type="Pfam" id="PF01648">
    <property type="entry name" value="ACPS"/>
    <property type="match status" value="1"/>
</dbReference>
<comment type="similarity">
    <text evidence="1">Belongs to the P-Pant transferase superfamily. Gsp/Sfp/HetI/AcpT family.</text>
</comment>
<dbReference type="PANTHER" id="PTHR12215">
    <property type="entry name" value="PHOSPHOPANTETHEINE TRANSFERASE"/>
    <property type="match status" value="1"/>
</dbReference>
<dbReference type="Proteomes" id="UP000831113">
    <property type="component" value="Chromosome"/>
</dbReference>
<proteinExistence type="inferred from homology"/>
<dbReference type="InterPro" id="IPR037143">
    <property type="entry name" value="4-PPantetheinyl_Trfase_dom_sf"/>
</dbReference>
<dbReference type="RefSeq" id="WP_243801431.1">
    <property type="nucleotide sequence ID" value="NZ_CP094669.1"/>
</dbReference>
<dbReference type="InterPro" id="IPR008278">
    <property type="entry name" value="4-PPantetheinyl_Trfase_dom"/>
</dbReference>
<keyword evidence="5" id="KW-1185">Reference proteome</keyword>
<name>A0ABY4D1T1_9BACT</name>
<dbReference type="PANTHER" id="PTHR12215:SF10">
    <property type="entry name" value="L-AMINOADIPATE-SEMIALDEHYDE DEHYDROGENASE-PHOSPHOPANTETHEINYL TRANSFERASE"/>
    <property type="match status" value="1"/>
</dbReference>
<dbReference type="SUPFAM" id="SSF56214">
    <property type="entry name" value="4'-phosphopantetheinyl transferase"/>
    <property type="match status" value="2"/>
</dbReference>
<gene>
    <name evidence="4" type="ORF">MTX78_07740</name>
</gene>
<evidence type="ECO:0000256" key="2">
    <source>
        <dbReference type="ARBA" id="ARBA00022679"/>
    </source>
</evidence>
<feature type="domain" description="4'-phosphopantetheinyl transferase" evidence="3">
    <location>
        <begin position="128"/>
        <end position="193"/>
    </location>
</feature>
<sequence>MPAVTVLCNTTIPTPSTRFPDKLYSNSVHLFAVETSTHKNLVHHAEHILCESEIAKAGSYHQLEKREQYVISKCALRILLGAYRKQHGQALEFAGGFNSKPMLVGLEPLYFSISYTSGCTLIGIALDSIGVDIEKVDGAFRYQDISETCFSLREQAYIAQSATPSVAFYQLWTRKEALVKATSKGIDDDLQSVPSLNGLHVMQGELLATASNWTTSSVLLSPAYSAAVSYPSSSTARDIIVHTPNDLPPLLFTY</sequence>
<dbReference type="Gene3D" id="3.90.470.20">
    <property type="entry name" value="4'-phosphopantetheinyl transferase domain"/>
    <property type="match status" value="2"/>
</dbReference>
<dbReference type="EMBL" id="CP094669">
    <property type="protein sequence ID" value="UOG76480.1"/>
    <property type="molecule type" value="Genomic_DNA"/>
</dbReference>
<evidence type="ECO:0000313" key="5">
    <source>
        <dbReference type="Proteomes" id="UP000831113"/>
    </source>
</evidence>
<evidence type="ECO:0000313" key="4">
    <source>
        <dbReference type="EMBL" id="UOG76480.1"/>
    </source>
</evidence>
<dbReference type="GO" id="GO:0016740">
    <property type="term" value="F:transferase activity"/>
    <property type="evidence" value="ECO:0007669"/>
    <property type="project" value="UniProtKB-KW"/>
</dbReference>
<dbReference type="InterPro" id="IPR050559">
    <property type="entry name" value="P-Pant_transferase_sf"/>
</dbReference>
<evidence type="ECO:0000259" key="3">
    <source>
        <dbReference type="Pfam" id="PF01648"/>
    </source>
</evidence>
<reference evidence="4 5" key="1">
    <citation type="submission" date="2022-03" db="EMBL/GenBank/DDBJ databases">
        <title>Hymenobactersp. isolated from the air.</title>
        <authorList>
            <person name="Won M."/>
            <person name="Kwon S.-W."/>
        </authorList>
    </citation>
    <scope>NUCLEOTIDE SEQUENCE [LARGE SCALE GENOMIC DNA]</scope>
    <source>
        <strain evidence="4 5">KACC 21982</strain>
    </source>
</reference>
<evidence type="ECO:0000256" key="1">
    <source>
        <dbReference type="ARBA" id="ARBA00010990"/>
    </source>
</evidence>
<keyword evidence="2 4" id="KW-0808">Transferase</keyword>